<proteinExistence type="predicted"/>
<name>A0AAV7V0E3_PLEWA</name>
<feature type="compositionally biased region" description="Basic and acidic residues" evidence="1">
    <location>
        <begin position="1"/>
        <end position="13"/>
    </location>
</feature>
<accession>A0AAV7V0E3</accession>
<gene>
    <name evidence="2" type="ORF">NDU88_002680</name>
</gene>
<reference evidence="2" key="1">
    <citation type="journal article" date="2022" name="bioRxiv">
        <title>Sequencing and chromosome-scale assembly of the giantPleurodeles waltlgenome.</title>
        <authorList>
            <person name="Brown T."/>
            <person name="Elewa A."/>
            <person name="Iarovenko S."/>
            <person name="Subramanian E."/>
            <person name="Araus A.J."/>
            <person name="Petzold A."/>
            <person name="Susuki M."/>
            <person name="Suzuki K.-i.T."/>
            <person name="Hayashi T."/>
            <person name="Toyoda A."/>
            <person name="Oliveira C."/>
            <person name="Osipova E."/>
            <person name="Leigh N.D."/>
            <person name="Simon A."/>
            <person name="Yun M.H."/>
        </authorList>
    </citation>
    <scope>NUCLEOTIDE SEQUENCE</scope>
    <source>
        <strain evidence="2">20211129_DDA</strain>
        <tissue evidence="2">Liver</tissue>
    </source>
</reference>
<sequence>MEQRNRLVTEDVRGLSGLSQGRKGSSPGGPGPAPLSSAAEEETTVVESHSHMEAGSCLEFCPKRGLRAVFPPTRAVHVPHVWRHSFRDLARSSPQSPAVGIYFSPILSLPGTFPAVGGGNLWGCDPREKRDPPICEEYHIFRKRSTGALVLTRWI</sequence>
<keyword evidence="3" id="KW-1185">Reference proteome</keyword>
<dbReference type="Proteomes" id="UP001066276">
    <property type="component" value="Chromosome 2_2"/>
</dbReference>
<dbReference type="AlphaFoldDB" id="A0AAV7V0E3"/>
<dbReference type="EMBL" id="JANPWB010000004">
    <property type="protein sequence ID" value="KAJ1193382.1"/>
    <property type="molecule type" value="Genomic_DNA"/>
</dbReference>
<protein>
    <submittedName>
        <fullName evidence="2">Uncharacterized protein</fullName>
    </submittedName>
</protein>
<evidence type="ECO:0000256" key="1">
    <source>
        <dbReference type="SAM" id="MobiDB-lite"/>
    </source>
</evidence>
<comment type="caution">
    <text evidence="2">The sequence shown here is derived from an EMBL/GenBank/DDBJ whole genome shotgun (WGS) entry which is preliminary data.</text>
</comment>
<feature type="region of interest" description="Disordered" evidence="1">
    <location>
        <begin position="1"/>
        <end position="48"/>
    </location>
</feature>
<organism evidence="2 3">
    <name type="scientific">Pleurodeles waltl</name>
    <name type="common">Iberian ribbed newt</name>
    <dbReference type="NCBI Taxonomy" id="8319"/>
    <lineage>
        <taxon>Eukaryota</taxon>
        <taxon>Metazoa</taxon>
        <taxon>Chordata</taxon>
        <taxon>Craniata</taxon>
        <taxon>Vertebrata</taxon>
        <taxon>Euteleostomi</taxon>
        <taxon>Amphibia</taxon>
        <taxon>Batrachia</taxon>
        <taxon>Caudata</taxon>
        <taxon>Salamandroidea</taxon>
        <taxon>Salamandridae</taxon>
        <taxon>Pleurodelinae</taxon>
        <taxon>Pleurodeles</taxon>
    </lineage>
</organism>
<evidence type="ECO:0000313" key="3">
    <source>
        <dbReference type="Proteomes" id="UP001066276"/>
    </source>
</evidence>
<evidence type="ECO:0000313" key="2">
    <source>
        <dbReference type="EMBL" id="KAJ1193382.1"/>
    </source>
</evidence>